<name>A0A142G0M4_AGGAC</name>
<sequence>MEPRLTPRLKRMLRRCFVKIDDNTIEIKEKRGFICKLMAIFIILTSGYYDFIHPRYKQTTFDELSFTFQPETRFQKEWELYQDPNNAGYTYAGKSKDQFTEKMQQITKGDIWKGYFHVGKYFILLLILLKPTKRRARLDRKRGIIYTYIDKKLYVTEINKLMRPFPEYIAAINATVFFWVHPYINKGTGGLCFKGPQISVQDRSSWLPVFAFLFLAYIKPDVVAYNTAPYLKKILVDFMNPNTPQERIDEILNAIDGKKGLFERISGFLFNWIDSGLYTKKLPKQAFLEEKLAHYFKEEAPNITELPSFRFANDFDTLADKWRNILIVSTEENRKRGFDKVPYPNLFDYPKEQSLHFSKIFRMWGNIQDESNTSPAELERLRDNKKRKKKK</sequence>
<dbReference type="KEGG" id="aact:ACT75_10925"/>
<dbReference type="EMBL" id="CP012959">
    <property type="protein sequence ID" value="AMQ94992.1"/>
    <property type="molecule type" value="Genomic_DNA"/>
</dbReference>
<gene>
    <name evidence="2" type="ORF">ACT75_06490</name>
    <name evidence="3" type="ORF">ACT75_10925</name>
    <name evidence="4" type="ORF">CQR80_05905</name>
    <name evidence="5" type="ORF">FXB79_11125</name>
</gene>
<evidence type="ECO:0000256" key="1">
    <source>
        <dbReference type="SAM" id="Phobius"/>
    </source>
</evidence>
<accession>A0A142G0M4</accession>
<evidence type="ECO:0000313" key="4">
    <source>
        <dbReference type="EMBL" id="PHO20554.1"/>
    </source>
</evidence>
<reference evidence="2 6" key="1">
    <citation type="submission" date="2015-10" db="EMBL/GenBank/DDBJ databases">
        <title>Tn-seq of a polymicrobial infection.</title>
        <authorList>
            <person name="Stacy A."/>
            <person name="Rumbaugh K.P."/>
            <person name="Whiteley M."/>
        </authorList>
    </citation>
    <scope>NUCLEOTIDE SEQUENCE [LARGE SCALE GENOMIC DNA]</scope>
    <source>
        <strain evidence="2 6">624</strain>
    </source>
</reference>
<keyword evidence="7" id="KW-1185">Reference proteome</keyword>
<evidence type="ECO:0000313" key="2">
    <source>
        <dbReference type="EMBL" id="AMQ94204.1"/>
    </source>
</evidence>
<dbReference type="Proteomes" id="UP000226080">
    <property type="component" value="Unassembled WGS sequence"/>
</dbReference>
<organism evidence="5 8">
    <name type="scientific">Aggregatibacter actinomycetemcomitans</name>
    <name type="common">Actinobacillus actinomycetemcomitans</name>
    <name type="synonym">Haemophilus actinomycetemcomitans</name>
    <dbReference type="NCBI Taxonomy" id="714"/>
    <lineage>
        <taxon>Bacteria</taxon>
        <taxon>Pseudomonadati</taxon>
        <taxon>Pseudomonadota</taxon>
        <taxon>Gammaproteobacteria</taxon>
        <taxon>Pasteurellales</taxon>
        <taxon>Pasteurellaceae</taxon>
        <taxon>Aggregatibacter</taxon>
    </lineage>
</organism>
<dbReference type="EMBL" id="VSED01000054">
    <property type="protein sequence ID" value="TYA38007.1"/>
    <property type="molecule type" value="Genomic_DNA"/>
</dbReference>
<protein>
    <submittedName>
        <fullName evidence="5">Uncharacterized protein</fullName>
    </submittedName>
</protein>
<dbReference type="AlphaFoldDB" id="A0A142G0M4"/>
<evidence type="ECO:0000313" key="8">
    <source>
        <dbReference type="Proteomes" id="UP000323012"/>
    </source>
</evidence>
<reference evidence="5 8" key="3">
    <citation type="submission" date="2019-08" db="EMBL/GenBank/DDBJ databases">
        <title>Whole genome sequencing of Aggregatibacter actinomycetemcomitans cultured from blood stream infections in Denmark reveals a novel phylogenetic lineage expressing serotype a membrane O polysaccharide.</title>
        <authorList>
            <person name="Nedergaard S."/>
            <person name="Kobel C.M."/>
            <person name="Nielsen M.B."/>
            <person name="Moeller R.T."/>
            <person name="Jensen A.B."/>
            <person name="Noerskov-Lauritsen N."/>
        </authorList>
    </citation>
    <scope>NUCLEOTIDE SEQUENCE [LARGE SCALE GENOMIC DNA]</scope>
    <source>
        <strain evidence="5 8">PN_563</strain>
    </source>
</reference>
<evidence type="ECO:0000313" key="3">
    <source>
        <dbReference type="EMBL" id="AMQ94992.1"/>
    </source>
</evidence>
<dbReference type="EMBL" id="CP012959">
    <property type="protein sequence ID" value="AMQ94204.1"/>
    <property type="molecule type" value="Genomic_DNA"/>
</dbReference>
<dbReference type="EMBL" id="PCGW01000009">
    <property type="protein sequence ID" value="PHO20554.1"/>
    <property type="molecule type" value="Genomic_DNA"/>
</dbReference>
<feature type="transmembrane region" description="Helical" evidence="1">
    <location>
        <begin position="33"/>
        <end position="52"/>
    </location>
</feature>
<dbReference type="Proteomes" id="UP000072236">
    <property type="component" value="Chromosome"/>
</dbReference>
<feature type="transmembrane region" description="Helical" evidence="1">
    <location>
        <begin position="114"/>
        <end position="132"/>
    </location>
</feature>
<reference evidence="4 7" key="2">
    <citation type="submission" date="2017-10" db="EMBL/GenBank/DDBJ databases">
        <title>Draft genome sequences of Aggregatibacter actinomycetemcomitans strains 310a and 310b.</title>
        <authorList>
            <person name="May A.C."/>
            <person name="Ohta H."/>
            <person name="Maeda H."/>
            <person name="Kokeguchi S."/>
            <person name="Cugini C."/>
        </authorList>
    </citation>
    <scope>NUCLEOTIDE SEQUENCE [LARGE SCALE GENOMIC DNA]</scope>
    <source>
        <strain evidence="4 7">310b</strain>
    </source>
</reference>
<keyword evidence="1" id="KW-1133">Transmembrane helix</keyword>
<evidence type="ECO:0000313" key="7">
    <source>
        <dbReference type="Proteomes" id="UP000226080"/>
    </source>
</evidence>
<keyword evidence="1" id="KW-0472">Membrane</keyword>
<dbReference type="OrthoDB" id="5676214at2"/>
<dbReference type="RefSeq" id="WP_005541791.1">
    <property type="nucleotide sequence ID" value="NZ_CP012959.1"/>
</dbReference>
<evidence type="ECO:0000313" key="5">
    <source>
        <dbReference type="EMBL" id="TYA38007.1"/>
    </source>
</evidence>
<keyword evidence="1" id="KW-0812">Transmembrane</keyword>
<dbReference type="Proteomes" id="UP000323012">
    <property type="component" value="Unassembled WGS sequence"/>
</dbReference>
<proteinExistence type="predicted"/>
<evidence type="ECO:0000313" key="6">
    <source>
        <dbReference type="Proteomes" id="UP000072236"/>
    </source>
</evidence>
<dbReference type="KEGG" id="aact:ACT75_06490"/>